<evidence type="ECO:0000256" key="1">
    <source>
        <dbReference type="SAM" id="MobiDB-lite"/>
    </source>
</evidence>
<keyword evidence="3" id="KW-1185">Reference proteome</keyword>
<name>A0A835VEI9_VANPL</name>
<evidence type="ECO:0000313" key="2">
    <source>
        <dbReference type="EMBL" id="KAG0497754.1"/>
    </source>
</evidence>
<organism evidence="2 3">
    <name type="scientific">Vanilla planifolia</name>
    <name type="common">Vanilla</name>
    <dbReference type="NCBI Taxonomy" id="51239"/>
    <lineage>
        <taxon>Eukaryota</taxon>
        <taxon>Viridiplantae</taxon>
        <taxon>Streptophyta</taxon>
        <taxon>Embryophyta</taxon>
        <taxon>Tracheophyta</taxon>
        <taxon>Spermatophyta</taxon>
        <taxon>Magnoliopsida</taxon>
        <taxon>Liliopsida</taxon>
        <taxon>Asparagales</taxon>
        <taxon>Orchidaceae</taxon>
        <taxon>Vanilloideae</taxon>
        <taxon>Vanilleae</taxon>
        <taxon>Vanilla</taxon>
    </lineage>
</organism>
<accession>A0A835VEI9</accession>
<comment type="caution">
    <text evidence="2">The sequence shown here is derived from an EMBL/GenBank/DDBJ whole genome shotgun (WGS) entry which is preliminary data.</text>
</comment>
<feature type="compositionally biased region" description="Low complexity" evidence="1">
    <location>
        <begin position="1"/>
        <end position="14"/>
    </location>
</feature>
<feature type="compositionally biased region" description="Basic and acidic residues" evidence="1">
    <location>
        <begin position="30"/>
        <end position="52"/>
    </location>
</feature>
<reference evidence="2 3" key="1">
    <citation type="journal article" date="2020" name="Nat. Food">
        <title>A phased Vanilla planifolia genome enables genetic improvement of flavour and production.</title>
        <authorList>
            <person name="Hasing T."/>
            <person name="Tang H."/>
            <person name="Brym M."/>
            <person name="Khazi F."/>
            <person name="Huang T."/>
            <person name="Chambers A.H."/>
        </authorList>
    </citation>
    <scope>NUCLEOTIDE SEQUENCE [LARGE SCALE GENOMIC DNA]</scope>
    <source>
        <tissue evidence="2">Leaf</tissue>
    </source>
</reference>
<dbReference type="EMBL" id="JADCNL010000001">
    <property type="protein sequence ID" value="KAG0497754.1"/>
    <property type="molecule type" value="Genomic_DNA"/>
</dbReference>
<gene>
    <name evidence="2" type="ORF">HPP92_002445</name>
</gene>
<dbReference type="OrthoDB" id="78669at2759"/>
<evidence type="ECO:0000313" key="3">
    <source>
        <dbReference type="Proteomes" id="UP000636800"/>
    </source>
</evidence>
<feature type="region of interest" description="Disordered" evidence="1">
    <location>
        <begin position="1"/>
        <end position="52"/>
    </location>
</feature>
<proteinExistence type="predicted"/>
<sequence>MSMQINNNNQQSSIKKVTDTPTKDGFNLGEMKDRNMKRPQWKREDVTFAKEE</sequence>
<dbReference type="Proteomes" id="UP000636800">
    <property type="component" value="Chromosome 1"/>
</dbReference>
<protein>
    <submittedName>
        <fullName evidence="2">Uncharacterized protein</fullName>
    </submittedName>
</protein>
<dbReference type="AlphaFoldDB" id="A0A835VEI9"/>